<evidence type="ECO:0000313" key="9">
    <source>
        <dbReference type="EMBL" id="KPQ09738.1"/>
    </source>
</evidence>
<keyword evidence="3 7" id="KW-0812">Transmembrane</keyword>
<evidence type="ECO:0000256" key="6">
    <source>
        <dbReference type="ARBA" id="ARBA00023136"/>
    </source>
</evidence>
<evidence type="ECO:0000256" key="2">
    <source>
        <dbReference type="ARBA" id="ARBA00022448"/>
    </source>
</evidence>
<feature type="transmembrane region" description="Helical" evidence="7">
    <location>
        <begin position="92"/>
        <end position="118"/>
    </location>
</feature>
<keyword evidence="5 7" id="KW-1133">Transmembrane helix</keyword>
<dbReference type="InterPro" id="IPR004680">
    <property type="entry name" value="Cit_transptr-like_dom"/>
</dbReference>
<keyword evidence="6 7" id="KW-0472">Membrane</keyword>
<evidence type="ECO:0000313" key="11">
    <source>
        <dbReference type="Proteomes" id="UP000050497"/>
    </source>
</evidence>
<feature type="transmembrane region" description="Helical" evidence="7">
    <location>
        <begin position="483"/>
        <end position="500"/>
    </location>
</feature>
<gene>
    <name evidence="10" type="ORF">GA0071312_1657</name>
    <name evidence="9" type="ORF">HLUCCO17_13320</name>
</gene>
<dbReference type="GO" id="GO:0008324">
    <property type="term" value="F:monoatomic cation transmembrane transporter activity"/>
    <property type="evidence" value="ECO:0007669"/>
    <property type="project" value="InterPro"/>
</dbReference>
<evidence type="ECO:0000259" key="8">
    <source>
        <dbReference type="PROSITE" id="PS51202"/>
    </source>
</evidence>
<dbReference type="SUPFAM" id="SSF116726">
    <property type="entry name" value="TrkA C-terminal domain-like"/>
    <property type="match status" value="2"/>
</dbReference>
<reference evidence="9 11" key="1">
    <citation type="submission" date="2015-09" db="EMBL/GenBank/DDBJ databases">
        <title>Identification and resolution of microdiversity through metagenomic sequencing of parallel consortia.</title>
        <authorList>
            <person name="Nelson W.C."/>
            <person name="Romine M.F."/>
            <person name="Lindemann S.R."/>
        </authorList>
    </citation>
    <scope>NUCLEOTIDE SEQUENCE [LARGE SCALE GENOMIC DNA]</scope>
    <source>
        <strain evidence="9">HL-109</strain>
    </source>
</reference>
<dbReference type="Gene3D" id="3.30.70.1450">
    <property type="entry name" value="Regulator of K+ conductance, C-terminal domain"/>
    <property type="match status" value="2"/>
</dbReference>
<dbReference type="PANTHER" id="PTHR43652:SF2">
    <property type="entry name" value="BASIC AMINO ACID ANTIPORTER YFCC-RELATED"/>
    <property type="match status" value="1"/>
</dbReference>
<dbReference type="OrthoDB" id="9809303at2"/>
<dbReference type="Proteomes" id="UP000050497">
    <property type="component" value="Unassembled WGS sequence"/>
</dbReference>
<organism evidence="9 11">
    <name type="scientific">Saliniramus fredricksonii</name>
    <dbReference type="NCBI Taxonomy" id="1653334"/>
    <lineage>
        <taxon>Bacteria</taxon>
        <taxon>Pseudomonadati</taxon>
        <taxon>Pseudomonadota</taxon>
        <taxon>Alphaproteobacteria</taxon>
        <taxon>Hyphomicrobiales</taxon>
        <taxon>Salinarimonadaceae</taxon>
        <taxon>Saliniramus</taxon>
    </lineage>
</organism>
<dbReference type="PROSITE" id="PS51202">
    <property type="entry name" value="RCK_C"/>
    <property type="match status" value="2"/>
</dbReference>
<dbReference type="Pfam" id="PF03600">
    <property type="entry name" value="CitMHS"/>
    <property type="match status" value="1"/>
</dbReference>
<evidence type="ECO:0000256" key="5">
    <source>
        <dbReference type="ARBA" id="ARBA00022989"/>
    </source>
</evidence>
<evidence type="ECO:0000256" key="1">
    <source>
        <dbReference type="ARBA" id="ARBA00004141"/>
    </source>
</evidence>
<evidence type="ECO:0000313" key="10">
    <source>
        <dbReference type="EMBL" id="SCC80718.1"/>
    </source>
</evidence>
<keyword evidence="4" id="KW-0677">Repeat</keyword>
<dbReference type="Proteomes" id="UP000182800">
    <property type="component" value="Unassembled WGS sequence"/>
</dbReference>
<feature type="domain" description="RCK C-terminal" evidence="8">
    <location>
        <begin position="205"/>
        <end position="291"/>
    </location>
</feature>
<evidence type="ECO:0000256" key="3">
    <source>
        <dbReference type="ARBA" id="ARBA00022692"/>
    </source>
</evidence>
<comment type="subcellular location">
    <subcellularLocation>
        <location evidence="1">Membrane</location>
        <topology evidence="1">Multi-pass membrane protein</topology>
    </subcellularLocation>
</comment>
<feature type="transmembrane region" description="Helical" evidence="7">
    <location>
        <begin position="139"/>
        <end position="160"/>
    </location>
</feature>
<evidence type="ECO:0000313" key="12">
    <source>
        <dbReference type="Proteomes" id="UP000182800"/>
    </source>
</evidence>
<dbReference type="InterPro" id="IPR036721">
    <property type="entry name" value="RCK_C_sf"/>
</dbReference>
<protein>
    <submittedName>
        <fullName evidence="10">Di-and tricarboxylate transporter</fullName>
    </submittedName>
    <submittedName>
        <fullName evidence="9">Di/tricarboxylate transporter</fullName>
    </submittedName>
</protein>
<feature type="transmembrane region" description="Helical" evidence="7">
    <location>
        <begin position="180"/>
        <end position="200"/>
    </location>
</feature>
<dbReference type="GO" id="GO:0005886">
    <property type="term" value="C:plasma membrane"/>
    <property type="evidence" value="ECO:0007669"/>
    <property type="project" value="TreeGrafter"/>
</dbReference>
<feature type="transmembrane region" description="Helical" evidence="7">
    <location>
        <begin position="450"/>
        <end position="477"/>
    </location>
</feature>
<accession>A0A0N8KDX3</accession>
<dbReference type="InterPro" id="IPR051679">
    <property type="entry name" value="DASS-Related_Transporters"/>
</dbReference>
<feature type="transmembrane region" description="Helical" evidence="7">
    <location>
        <begin position="56"/>
        <end position="80"/>
    </location>
</feature>
<evidence type="ECO:0000256" key="4">
    <source>
        <dbReference type="ARBA" id="ARBA00022737"/>
    </source>
</evidence>
<feature type="transmembrane region" description="Helical" evidence="7">
    <location>
        <begin position="569"/>
        <end position="589"/>
    </location>
</feature>
<dbReference type="EMBL" id="LJSX01000022">
    <property type="protein sequence ID" value="KPQ09738.1"/>
    <property type="molecule type" value="Genomic_DNA"/>
</dbReference>
<feature type="transmembrane region" description="Helical" evidence="7">
    <location>
        <begin position="7"/>
        <end position="24"/>
    </location>
</feature>
<dbReference type="InterPro" id="IPR006037">
    <property type="entry name" value="RCK_C"/>
</dbReference>
<dbReference type="Pfam" id="PF02080">
    <property type="entry name" value="TrkA_C"/>
    <property type="match status" value="2"/>
</dbReference>
<dbReference type="AlphaFoldDB" id="A0A0N8KDX3"/>
<feature type="transmembrane region" description="Helical" evidence="7">
    <location>
        <begin position="424"/>
        <end position="443"/>
    </location>
</feature>
<dbReference type="PANTHER" id="PTHR43652">
    <property type="entry name" value="BASIC AMINO ACID ANTIPORTER YFCC-RELATED"/>
    <property type="match status" value="1"/>
</dbReference>
<dbReference type="GO" id="GO:0006813">
    <property type="term" value="P:potassium ion transport"/>
    <property type="evidence" value="ECO:0007669"/>
    <property type="project" value="InterPro"/>
</dbReference>
<reference evidence="10 12" key="2">
    <citation type="submission" date="2016-08" db="EMBL/GenBank/DDBJ databases">
        <authorList>
            <person name="Varghese N."/>
            <person name="Submissions Spin"/>
        </authorList>
    </citation>
    <scope>NUCLEOTIDE SEQUENCE [LARGE SCALE GENOMIC DNA]</scope>
    <source>
        <strain evidence="10 12">HL-109</strain>
    </source>
</reference>
<sequence>MTGQQSLILAVLAVAMAVFMWGRWRHDLVALAALLACILLGLVPGEGAFAGFGHPAVITVACVLILSRGLSTSGAVDWIARKAMPAHAGPGAVMIGLCVMAGCFSAFMNNVGALALMMPIALDAARRLEIAPGQMLMPLSFASILGGMTTLIGTPPNLIVATFRANEERPAFGMFDFAPVGLAVAAVGITFIIIAARFLVPQRNRASAPDFNIGAYLTEARVTEAASAVGMSLREVEVQLEKVDAQVVGLVRDKTRIPAPHPEHIVQAGDILVIEADSKVLGGALGKLGLKLEEDRSDEMPKVVTAGRTVLLEVAVRPGSPLAGRTAQHLRLRRRLGINLLAISRQGRRSLTRLRSTRLSPGDVLLLQGPSETLNEFVVHYECVPLAERALHFPGKRDGLVAGALMLAAIAATASGLLRVEVAFAMGALAYVALDIVPVRRVYEAIDWSVIVLLGALIPVAGAVQATGAAAAVAGLLFEDLGGGNAVFAVIVMLILTMWLTDFMNNAATAAVMAPVALGAAETLGVSPDPLLMAVAVGASCAFLTPIGHQNNTLILGPGGFRFGDYWRLGLPLQIIIIIVAVPMILTVWPL</sequence>
<feature type="transmembrane region" description="Helical" evidence="7">
    <location>
        <begin position="30"/>
        <end position="49"/>
    </location>
</feature>
<feature type="transmembrane region" description="Helical" evidence="7">
    <location>
        <begin position="399"/>
        <end position="418"/>
    </location>
</feature>
<name>A0A0N8KDX3_9HYPH</name>
<comment type="caution">
    <text evidence="9">The sequence shown here is derived from an EMBL/GenBank/DDBJ whole genome shotgun (WGS) entry which is preliminary data.</text>
</comment>
<feature type="domain" description="RCK C-terminal" evidence="8">
    <location>
        <begin position="298"/>
        <end position="383"/>
    </location>
</feature>
<keyword evidence="12" id="KW-1185">Reference proteome</keyword>
<dbReference type="PATRIC" id="fig|1653334.4.peg.407"/>
<proteinExistence type="predicted"/>
<evidence type="ECO:0000256" key="7">
    <source>
        <dbReference type="SAM" id="Phobius"/>
    </source>
</evidence>
<keyword evidence="2" id="KW-0813">Transport</keyword>
<dbReference type="RefSeq" id="WP_074444576.1">
    <property type="nucleotide sequence ID" value="NZ_FMBM01000002.1"/>
</dbReference>
<dbReference type="EMBL" id="FMBM01000002">
    <property type="protein sequence ID" value="SCC80718.1"/>
    <property type="molecule type" value="Genomic_DNA"/>
</dbReference>
<dbReference type="STRING" id="1653334.GA0071312_1657"/>